<dbReference type="RefSeq" id="XP_062681174.1">
    <property type="nucleotide sequence ID" value="XM_062829574.1"/>
</dbReference>
<dbReference type="EMBL" id="JAUEPP010000004">
    <property type="protein sequence ID" value="KAK3344561.1"/>
    <property type="molecule type" value="Genomic_DNA"/>
</dbReference>
<name>A0AAE0JE29_9PEZI</name>
<dbReference type="GeneID" id="87866728"/>
<dbReference type="AlphaFoldDB" id="A0AAE0JE29"/>
<feature type="compositionally biased region" description="Basic and acidic residues" evidence="2">
    <location>
        <begin position="47"/>
        <end position="61"/>
    </location>
</feature>
<protein>
    <submittedName>
        <fullName evidence="3">Uncharacterized protein</fullName>
    </submittedName>
</protein>
<feature type="region of interest" description="Disordered" evidence="2">
    <location>
        <begin position="1"/>
        <end position="61"/>
    </location>
</feature>
<accession>A0AAE0JE29</accession>
<dbReference type="Proteomes" id="UP001278500">
    <property type="component" value="Unassembled WGS sequence"/>
</dbReference>
<feature type="compositionally biased region" description="Polar residues" evidence="2">
    <location>
        <begin position="1"/>
        <end position="10"/>
    </location>
</feature>
<evidence type="ECO:0000256" key="1">
    <source>
        <dbReference type="SAM" id="Coils"/>
    </source>
</evidence>
<keyword evidence="1" id="KW-0175">Coiled coil</keyword>
<evidence type="ECO:0000256" key="2">
    <source>
        <dbReference type="SAM" id="MobiDB-lite"/>
    </source>
</evidence>
<keyword evidence="4" id="KW-1185">Reference proteome</keyword>
<proteinExistence type="predicted"/>
<comment type="caution">
    <text evidence="3">The sequence shown here is derived from an EMBL/GenBank/DDBJ whole genome shotgun (WGS) entry which is preliminary data.</text>
</comment>
<feature type="coiled-coil region" evidence="1">
    <location>
        <begin position="128"/>
        <end position="162"/>
    </location>
</feature>
<evidence type="ECO:0000313" key="3">
    <source>
        <dbReference type="EMBL" id="KAK3344561.1"/>
    </source>
</evidence>
<reference evidence="3" key="1">
    <citation type="journal article" date="2023" name="Mol. Phylogenet. Evol.">
        <title>Genome-scale phylogeny and comparative genomics of the fungal order Sordariales.</title>
        <authorList>
            <person name="Hensen N."/>
            <person name="Bonometti L."/>
            <person name="Westerberg I."/>
            <person name="Brannstrom I.O."/>
            <person name="Guillou S."/>
            <person name="Cros-Aarteil S."/>
            <person name="Calhoun S."/>
            <person name="Haridas S."/>
            <person name="Kuo A."/>
            <person name="Mondo S."/>
            <person name="Pangilinan J."/>
            <person name="Riley R."/>
            <person name="LaButti K."/>
            <person name="Andreopoulos B."/>
            <person name="Lipzen A."/>
            <person name="Chen C."/>
            <person name="Yan M."/>
            <person name="Daum C."/>
            <person name="Ng V."/>
            <person name="Clum A."/>
            <person name="Steindorff A."/>
            <person name="Ohm R.A."/>
            <person name="Martin F."/>
            <person name="Silar P."/>
            <person name="Natvig D.O."/>
            <person name="Lalanne C."/>
            <person name="Gautier V."/>
            <person name="Ament-Velasquez S.L."/>
            <person name="Kruys A."/>
            <person name="Hutchinson M.I."/>
            <person name="Powell A.J."/>
            <person name="Barry K."/>
            <person name="Miller A.N."/>
            <person name="Grigoriev I.V."/>
            <person name="Debuchy R."/>
            <person name="Gladieux P."/>
            <person name="Hiltunen Thoren M."/>
            <person name="Johannesson H."/>
        </authorList>
    </citation>
    <scope>NUCLEOTIDE SEQUENCE</scope>
    <source>
        <strain evidence="3">CBS 560.94</strain>
    </source>
</reference>
<gene>
    <name evidence="3" type="ORF">B0H65DRAFT_548357</name>
</gene>
<organism evidence="3 4">
    <name type="scientific">Neurospora tetraspora</name>
    <dbReference type="NCBI Taxonomy" id="94610"/>
    <lineage>
        <taxon>Eukaryota</taxon>
        <taxon>Fungi</taxon>
        <taxon>Dikarya</taxon>
        <taxon>Ascomycota</taxon>
        <taxon>Pezizomycotina</taxon>
        <taxon>Sordariomycetes</taxon>
        <taxon>Sordariomycetidae</taxon>
        <taxon>Sordariales</taxon>
        <taxon>Sordariaceae</taxon>
        <taxon>Neurospora</taxon>
    </lineage>
</organism>
<sequence length="180" mass="20514">MSEPRQTAMSPSPEAKLDPNPGTESDQAGQAPAPPGPSLGPEASVSKPEEKEESRLSKVRRDAEENYNALTGLFLISQAILARPNREHLPRELINAMRDDHLLQIKYREVWLKSIELQRRNEEFDKDLAKLGERRVELIKDMRELKKKKQALNIESDGIRDRFAALGTVGNVNFSERFRR</sequence>
<evidence type="ECO:0000313" key="4">
    <source>
        <dbReference type="Proteomes" id="UP001278500"/>
    </source>
</evidence>
<reference evidence="3" key="2">
    <citation type="submission" date="2023-06" db="EMBL/GenBank/DDBJ databases">
        <authorList>
            <consortium name="Lawrence Berkeley National Laboratory"/>
            <person name="Haridas S."/>
            <person name="Hensen N."/>
            <person name="Bonometti L."/>
            <person name="Westerberg I."/>
            <person name="Brannstrom I.O."/>
            <person name="Guillou S."/>
            <person name="Cros-Aarteil S."/>
            <person name="Calhoun S."/>
            <person name="Kuo A."/>
            <person name="Mondo S."/>
            <person name="Pangilinan J."/>
            <person name="Riley R."/>
            <person name="Labutti K."/>
            <person name="Andreopoulos B."/>
            <person name="Lipzen A."/>
            <person name="Chen C."/>
            <person name="Yanf M."/>
            <person name="Daum C."/>
            <person name="Ng V."/>
            <person name="Clum A."/>
            <person name="Steindorff A."/>
            <person name="Ohm R."/>
            <person name="Martin F."/>
            <person name="Silar P."/>
            <person name="Natvig D."/>
            <person name="Lalanne C."/>
            <person name="Gautier V."/>
            <person name="Ament-Velasquez S.L."/>
            <person name="Kruys A."/>
            <person name="Hutchinson M.I."/>
            <person name="Powell A.J."/>
            <person name="Barry K."/>
            <person name="Miller A.N."/>
            <person name="Grigoriev I.V."/>
            <person name="Debuchy R."/>
            <person name="Gladieux P."/>
            <person name="Thoren M.H."/>
            <person name="Johannesson H."/>
        </authorList>
    </citation>
    <scope>NUCLEOTIDE SEQUENCE</scope>
    <source>
        <strain evidence="3">CBS 560.94</strain>
    </source>
</reference>